<dbReference type="HOGENOM" id="CLU_1084070_0_0_1"/>
<evidence type="ECO:0000256" key="1">
    <source>
        <dbReference type="SAM" id="Phobius"/>
    </source>
</evidence>
<feature type="transmembrane region" description="Helical" evidence="1">
    <location>
        <begin position="204"/>
        <end position="222"/>
    </location>
</feature>
<reference evidence="2 3" key="1">
    <citation type="journal article" date="2007" name="Proc. Natl. Acad. Sci. U.S.A.">
        <title>The tiny eukaryote Ostreococcus provides genomic insights into the paradox of plankton speciation.</title>
        <authorList>
            <person name="Palenik B."/>
            <person name="Grimwood J."/>
            <person name="Aerts A."/>
            <person name="Rouze P."/>
            <person name="Salamov A."/>
            <person name="Putnam N."/>
            <person name="Dupont C."/>
            <person name="Jorgensen R."/>
            <person name="Derelle E."/>
            <person name="Rombauts S."/>
            <person name="Zhou K."/>
            <person name="Otillar R."/>
            <person name="Merchant S.S."/>
            <person name="Podell S."/>
            <person name="Gaasterland T."/>
            <person name="Napoli C."/>
            <person name="Gendler K."/>
            <person name="Manuell A."/>
            <person name="Tai V."/>
            <person name="Vallon O."/>
            <person name="Piganeau G."/>
            <person name="Jancek S."/>
            <person name="Heijde M."/>
            <person name="Jabbari K."/>
            <person name="Bowler C."/>
            <person name="Lohr M."/>
            <person name="Robbens S."/>
            <person name="Werner G."/>
            <person name="Dubchak I."/>
            <person name="Pazour G.J."/>
            <person name="Ren Q."/>
            <person name="Paulsen I."/>
            <person name="Delwiche C."/>
            <person name="Schmutz J."/>
            <person name="Rokhsar D."/>
            <person name="Van de Peer Y."/>
            <person name="Moreau H."/>
            <person name="Grigoriev I.V."/>
        </authorList>
    </citation>
    <scope>NUCLEOTIDE SEQUENCE [LARGE SCALE GENOMIC DNA]</scope>
    <source>
        <strain evidence="2 3">CCE9901</strain>
    </source>
</reference>
<organism evidence="2 3">
    <name type="scientific">Ostreococcus lucimarinus (strain CCE9901)</name>
    <dbReference type="NCBI Taxonomy" id="436017"/>
    <lineage>
        <taxon>Eukaryota</taxon>
        <taxon>Viridiplantae</taxon>
        <taxon>Chlorophyta</taxon>
        <taxon>Mamiellophyceae</taxon>
        <taxon>Mamiellales</taxon>
        <taxon>Bathycoccaceae</taxon>
        <taxon>Ostreococcus</taxon>
    </lineage>
</organism>
<sequence length="270" mass="31308">MSEATDATRSSSGLAATCSRERSRAARTVLNEFFYPVADGARYALDLGCPFSHARDLFYEHETHKEPVRHSKLYWRSLYSGKVFKSEYYVDKHMERRHGDKIPSTADVCLADYCDVLQCDKHAEYVKNGRGSKPTRCDEEQMSLVRDKCHEMLTQCFPNENGSTRDNAGKLNVYFTKYYCDQMTCADVDGVFELMSAHHDSPGVGYYIALAFLFFIVAMYYLTVYSWTNGRRVSSDIKRARVRARASWSDYLPRPVARRFNLERRKRKTY</sequence>
<dbReference type="Gramene" id="ABO97803">
    <property type="protein sequence ID" value="ABO97803"/>
    <property type="gene ID" value="OSTLU_33412"/>
</dbReference>
<dbReference type="PANTHER" id="PTHR21385">
    <property type="entry name" value="ZINC FINGER PROTEIN-RELATED"/>
    <property type="match status" value="1"/>
</dbReference>
<protein>
    <submittedName>
        <fullName evidence="2">Uncharacterized protein</fullName>
    </submittedName>
</protein>
<accession>A4S2D3</accession>
<dbReference type="EMBL" id="CP000589">
    <property type="protein sequence ID" value="ABO97803.1"/>
    <property type="molecule type" value="Genomic_DNA"/>
</dbReference>
<dbReference type="AlphaFoldDB" id="A4S2D3"/>
<dbReference type="eggNOG" id="ENOG502QRQG">
    <property type="taxonomic scope" value="Eukaryota"/>
</dbReference>
<gene>
    <name evidence="2" type="ORF">OSTLU_33412</name>
</gene>
<name>A4S2D3_OSTLU</name>
<dbReference type="OMA" id="HVCEAIT"/>
<dbReference type="KEGG" id="olu:OSTLU_33412"/>
<proteinExistence type="predicted"/>
<keyword evidence="3" id="KW-1185">Reference proteome</keyword>
<keyword evidence="1" id="KW-1133">Transmembrane helix</keyword>
<evidence type="ECO:0000313" key="2">
    <source>
        <dbReference type="EMBL" id="ABO97803.1"/>
    </source>
</evidence>
<dbReference type="RefSeq" id="XP_001419510.1">
    <property type="nucleotide sequence ID" value="XM_001419473.1"/>
</dbReference>
<keyword evidence="1" id="KW-0812">Transmembrane</keyword>
<keyword evidence="1" id="KW-0472">Membrane</keyword>
<evidence type="ECO:0000313" key="3">
    <source>
        <dbReference type="Proteomes" id="UP000001568"/>
    </source>
</evidence>
<dbReference type="PANTHER" id="PTHR21385:SF0">
    <property type="entry name" value="RE51073P"/>
    <property type="match status" value="1"/>
</dbReference>
<dbReference type="OrthoDB" id="496771at2759"/>
<dbReference type="Proteomes" id="UP000001568">
    <property type="component" value="Chromosome 9"/>
</dbReference>
<dbReference type="GeneID" id="5003545"/>